<organism evidence="1 2">
    <name type="scientific">Loa loa</name>
    <name type="common">Eye worm</name>
    <name type="synonym">Filaria loa</name>
    <dbReference type="NCBI Taxonomy" id="7209"/>
    <lineage>
        <taxon>Eukaryota</taxon>
        <taxon>Metazoa</taxon>
        <taxon>Ecdysozoa</taxon>
        <taxon>Nematoda</taxon>
        <taxon>Chromadorea</taxon>
        <taxon>Rhabditida</taxon>
        <taxon>Spirurina</taxon>
        <taxon>Spiruromorpha</taxon>
        <taxon>Filarioidea</taxon>
        <taxon>Onchocercidae</taxon>
        <taxon>Loa</taxon>
    </lineage>
</organism>
<keyword evidence="1" id="KW-1185">Reference proteome</keyword>
<dbReference type="WBParaSite" id="EN70_7294">
    <property type="protein sequence ID" value="EN70_7294"/>
    <property type="gene ID" value="EN70_7294"/>
</dbReference>
<reference evidence="1" key="1">
    <citation type="submission" date="2012-04" db="EMBL/GenBank/DDBJ databases">
        <title>The Genome Sequence of Loa loa.</title>
        <authorList>
            <consortium name="The Broad Institute Genome Sequencing Platform"/>
            <consortium name="Broad Institute Genome Sequencing Center for Infectious Disease"/>
            <person name="Nutman T.B."/>
            <person name="Fink D.L."/>
            <person name="Russ C."/>
            <person name="Young S."/>
            <person name="Zeng Q."/>
            <person name="Gargeya S."/>
            <person name="Alvarado L."/>
            <person name="Berlin A."/>
            <person name="Chapman S.B."/>
            <person name="Chen Z."/>
            <person name="Freedman E."/>
            <person name="Gellesch M."/>
            <person name="Goldberg J."/>
            <person name="Griggs A."/>
            <person name="Gujja S."/>
            <person name="Heilman E.R."/>
            <person name="Heiman D."/>
            <person name="Howarth C."/>
            <person name="Mehta T."/>
            <person name="Neiman D."/>
            <person name="Pearson M."/>
            <person name="Roberts A."/>
            <person name="Saif S."/>
            <person name="Shea T."/>
            <person name="Shenoy N."/>
            <person name="Sisk P."/>
            <person name="Stolte C."/>
            <person name="Sykes S."/>
            <person name="White J."/>
            <person name="Yandava C."/>
            <person name="Haas B."/>
            <person name="Henn M.R."/>
            <person name="Nusbaum C."/>
            <person name="Birren B."/>
        </authorList>
    </citation>
    <scope>NUCLEOTIDE SEQUENCE [LARGE SCALE GENOMIC DNA]</scope>
</reference>
<evidence type="ECO:0000313" key="1">
    <source>
        <dbReference type="Proteomes" id="UP000095285"/>
    </source>
</evidence>
<reference evidence="2" key="2">
    <citation type="submission" date="2016-11" db="UniProtKB">
        <authorList>
            <consortium name="WormBaseParasite"/>
        </authorList>
    </citation>
    <scope>IDENTIFICATION</scope>
</reference>
<protein>
    <submittedName>
        <fullName evidence="2">Transposase</fullName>
    </submittedName>
</protein>
<evidence type="ECO:0000313" key="2">
    <source>
        <dbReference type="WBParaSite" id="EN70_7294"/>
    </source>
</evidence>
<sequence>MLKQLYRLQANNAREIYNNRAYRQQQYDLCWDVEIREQKFSILCGTSHFFKRFLLRLCGDLVPLGPANHRGRETMVRQHLMC</sequence>
<proteinExistence type="predicted"/>
<dbReference type="Proteomes" id="UP000095285">
    <property type="component" value="Unassembled WGS sequence"/>
</dbReference>
<dbReference type="AlphaFoldDB" id="A0A1I7VXA1"/>
<name>A0A1I7VXA1_LOALO</name>
<accession>A0A1I7VXA1</accession>